<comment type="caution">
    <text evidence="1">The sequence shown here is derived from an EMBL/GenBank/DDBJ whole genome shotgun (WGS) entry which is preliminary data.</text>
</comment>
<accession>A0A1Y2EHK7</accession>
<dbReference type="RefSeq" id="XP_040720643.1">
    <property type="nucleotide sequence ID" value="XM_040864685.1"/>
</dbReference>
<dbReference type="OrthoDB" id="2580323at2759"/>
<dbReference type="InParanoid" id="A0A1Y2EHK7"/>
<name>A0A1Y2EHK7_9PEZI</name>
<gene>
    <name evidence="1" type="ORF">BCR38DRAFT_491923</name>
</gene>
<organism evidence="1 2">
    <name type="scientific">Pseudomassariella vexata</name>
    <dbReference type="NCBI Taxonomy" id="1141098"/>
    <lineage>
        <taxon>Eukaryota</taxon>
        <taxon>Fungi</taxon>
        <taxon>Dikarya</taxon>
        <taxon>Ascomycota</taxon>
        <taxon>Pezizomycotina</taxon>
        <taxon>Sordariomycetes</taxon>
        <taxon>Xylariomycetidae</taxon>
        <taxon>Amphisphaeriales</taxon>
        <taxon>Pseudomassariaceae</taxon>
        <taxon>Pseudomassariella</taxon>
    </lineage>
</organism>
<reference evidence="1 2" key="1">
    <citation type="submission" date="2016-07" db="EMBL/GenBank/DDBJ databases">
        <title>Pervasive Adenine N6-methylation of Active Genes in Fungi.</title>
        <authorList>
            <consortium name="DOE Joint Genome Institute"/>
            <person name="Mondo S.J."/>
            <person name="Dannebaum R.O."/>
            <person name="Kuo R.C."/>
            <person name="Labutti K."/>
            <person name="Haridas S."/>
            <person name="Kuo A."/>
            <person name="Salamov A."/>
            <person name="Ahrendt S.R."/>
            <person name="Lipzen A."/>
            <person name="Sullivan W."/>
            <person name="Andreopoulos W.B."/>
            <person name="Clum A."/>
            <person name="Lindquist E."/>
            <person name="Daum C."/>
            <person name="Ramamoorthy G.K."/>
            <person name="Gryganskyi A."/>
            <person name="Culley D."/>
            <person name="Magnuson J.K."/>
            <person name="James T.Y."/>
            <person name="O'Malley M.A."/>
            <person name="Stajich J.E."/>
            <person name="Spatafora J.W."/>
            <person name="Visel A."/>
            <person name="Grigoriev I.V."/>
        </authorList>
    </citation>
    <scope>NUCLEOTIDE SEQUENCE [LARGE SCALE GENOMIC DNA]</scope>
    <source>
        <strain evidence="1 2">CBS 129021</strain>
    </source>
</reference>
<protein>
    <submittedName>
        <fullName evidence="1">Uncharacterized protein</fullName>
    </submittedName>
</protein>
<dbReference type="EMBL" id="MCFJ01000001">
    <property type="protein sequence ID" value="ORY71051.1"/>
    <property type="molecule type" value="Genomic_DNA"/>
</dbReference>
<dbReference type="GeneID" id="63780897"/>
<dbReference type="PANTHER" id="PTHR40616:SF1">
    <property type="entry name" value="LINALOOL DEHYDRATASE_ISOMERASE DOMAIN-CONTAINING PROTEIN"/>
    <property type="match status" value="1"/>
</dbReference>
<dbReference type="AlphaFoldDB" id="A0A1Y2EHK7"/>
<keyword evidence="2" id="KW-1185">Reference proteome</keyword>
<evidence type="ECO:0000313" key="2">
    <source>
        <dbReference type="Proteomes" id="UP000193689"/>
    </source>
</evidence>
<dbReference type="Proteomes" id="UP000193689">
    <property type="component" value="Unassembled WGS sequence"/>
</dbReference>
<dbReference type="PANTHER" id="PTHR40616">
    <property type="entry name" value="LINALOOL DEHYDRATASE_ISOMERASE DOMAIN-CONTAINING PROTEIN"/>
    <property type="match status" value="1"/>
</dbReference>
<sequence length="496" mass="54829">MTLAAQSLFDYSVQVGDSRYDPSFNYIWYQDRGQLNTRFTAWYIPGLLYRAEGDDIERGIAAIESVLDTQYTKNYEAAWYGTFKDAADIPDPKPGLYEPEIFESYDPNWREFIGTQLVQVVEEFSCLLSKDLILRIEDAVEAAAVGGMRRNGTFPKDDNLTSEYSNIAIMRALNVGCIGTRRNNQTLIEFARQSGNDIMALFQREGQNVLGEYNAPNYYGIVNWALAANIAYGPADAPMTLGAPLIIRELWKDIAAHYNPFLGNMAGPYDRAYTRDATTHSAIISLTWWGVFGREYGPQPLRGEPDLLYDVVQGAAIALVVNHIAENIDDDTASVLKAKGCAGLMIGAYTVKTDKGWGDQFVPAIVHWASEPEHSTYPYNGFFSLYPTTTAIEAVAGPSSLTISYPDSTAEGADIFTFALSGIPPSWTLPSKKGNMITGFDNLPCLGVNVSAPGLLQLEVVYGVQLRDHFIYNISYAVPANFSGTPQIEFELKHTC</sequence>
<proteinExistence type="predicted"/>
<evidence type="ECO:0000313" key="1">
    <source>
        <dbReference type="EMBL" id="ORY71051.1"/>
    </source>
</evidence>